<reference evidence="1 2" key="1">
    <citation type="journal article" date="2016" name="Int. J. Syst. Evol. Microbiol.">
        <title>Peptococcus simiae sp. nov., isolated from rhesus macaque faeces and emended description of the genus Peptococcus.</title>
        <authorList>
            <person name="Shkoporov A.N."/>
            <person name="Efimov B.A."/>
            <person name="Kondova I."/>
            <person name="Ouwerling B."/>
            <person name="Chaplin A.V."/>
            <person name="Shcherbakova V.A."/>
            <person name="Langermans J.A.M."/>
        </authorList>
    </citation>
    <scope>NUCLEOTIDE SEQUENCE [LARGE SCALE GENOMIC DNA]</scope>
    <source>
        <strain evidence="1 2">M108</strain>
    </source>
</reference>
<comment type="caution">
    <text evidence="1">The sequence shown here is derived from an EMBL/GenBank/DDBJ whole genome shotgun (WGS) entry which is preliminary data.</text>
</comment>
<accession>A0ABW9H284</accession>
<sequence>MDSHQEHLKKRREYYRKNWSHIRQRDNANAKRLRQKHPQEYKKKTQIYLDKNKKKETSTIEMQPLT</sequence>
<evidence type="ECO:0000313" key="1">
    <source>
        <dbReference type="EMBL" id="MFM9414146.1"/>
    </source>
</evidence>
<proteinExistence type="predicted"/>
<dbReference type="RefSeq" id="WP_408977761.1">
    <property type="nucleotide sequence ID" value="NZ_JBJUVG010000010.1"/>
</dbReference>
<gene>
    <name evidence="1" type="ORF">ACKQTC_07175</name>
</gene>
<organism evidence="1 2">
    <name type="scientific">Peptococcus simiae</name>
    <dbReference type="NCBI Taxonomy" id="1643805"/>
    <lineage>
        <taxon>Bacteria</taxon>
        <taxon>Bacillati</taxon>
        <taxon>Bacillota</taxon>
        <taxon>Clostridia</taxon>
        <taxon>Eubacteriales</taxon>
        <taxon>Peptococcaceae</taxon>
        <taxon>Peptococcus</taxon>
    </lineage>
</organism>
<evidence type="ECO:0000313" key="2">
    <source>
        <dbReference type="Proteomes" id="UP001631949"/>
    </source>
</evidence>
<name>A0ABW9H284_9FIRM</name>
<protein>
    <submittedName>
        <fullName evidence="1">Uncharacterized protein</fullName>
    </submittedName>
</protein>
<keyword evidence="2" id="KW-1185">Reference proteome</keyword>
<dbReference type="EMBL" id="JBJUVG010000010">
    <property type="protein sequence ID" value="MFM9414146.1"/>
    <property type="molecule type" value="Genomic_DNA"/>
</dbReference>
<dbReference type="Proteomes" id="UP001631949">
    <property type="component" value="Unassembled WGS sequence"/>
</dbReference>